<dbReference type="InterPro" id="IPR018171">
    <property type="entry name" value="Pept_tRNA_hydro_CS"/>
</dbReference>
<dbReference type="RefSeq" id="XP_019015222.1">
    <property type="nucleotide sequence ID" value="XM_019162128.1"/>
</dbReference>
<dbReference type="InterPro" id="IPR001328">
    <property type="entry name" value="Pept_tRNA_hydro"/>
</dbReference>
<dbReference type="PROSITE" id="PS01196">
    <property type="entry name" value="PEPT_TRNA_HYDROL_2"/>
    <property type="match status" value="1"/>
</dbReference>
<protein>
    <recommendedName>
        <fullName evidence="1">peptidyl-tRNA hydrolase</fullName>
        <ecNumber evidence="1">3.1.1.29</ecNumber>
    </recommendedName>
</protein>
<comment type="similarity">
    <text evidence="5">Belongs to the PTH family.</text>
</comment>
<reference evidence="6 7" key="1">
    <citation type="journal article" date="2016" name="Proc. Natl. Acad. Sci. U.S.A.">
        <title>Comparative genomics of biotechnologically important yeasts.</title>
        <authorList>
            <person name="Riley R."/>
            <person name="Haridas S."/>
            <person name="Wolfe K.H."/>
            <person name="Lopes M.R."/>
            <person name="Hittinger C.T."/>
            <person name="Goeker M."/>
            <person name="Salamov A.A."/>
            <person name="Wisecaver J.H."/>
            <person name="Long T.M."/>
            <person name="Calvey C.H."/>
            <person name="Aerts A.L."/>
            <person name="Barry K.W."/>
            <person name="Choi C."/>
            <person name="Clum A."/>
            <person name="Coughlan A.Y."/>
            <person name="Deshpande S."/>
            <person name="Douglass A.P."/>
            <person name="Hanson S.J."/>
            <person name="Klenk H.-P."/>
            <person name="LaButti K.M."/>
            <person name="Lapidus A."/>
            <person name="Lindquist E.A."/>
            <person name="Lipzen A.M."/>
            <person name="Meier-Kolthoff J.P."/>
            <person name="Ohm R.A."/>
            <person name="Otillar R.P."/>
            <person name="Pangilinan J.L."/>
            <person name="Peng Y."/>
            <person name="Rokas A."/>
            <person name="Rosa C.A."/>
            <person name="Scheuner C."/>
            <person name="Sibirny A.A."/>
            <person name="Slot J.C."/>
            <person name="Stielow J.B."/>
            <person name="Sun H."/>
            <person name="Kurtzman C.P."/>
            <person name="Blackwell M."/>
            <person name="Grigoriev I.V."/>
            <person name="Jeffries T.W."/>
        </authorList>
    </citation>
    <scope>NUCLEOTIDE SEQUENCE [LARGE SCALE GENOMIC DNA]</scope>
    <source>
        <strain evidence="6 7">NRRL Y-2026</strain>
    </source>
</reference>
<evidence type="ECO:0000313" key="6">
    <source>
        <dbReference type="EMBL" id="ODQ44109.1"/>
    </source>
</evidence>
<evidence type="ECO:0000256" key="2">
    <source>
        <dbReference type="ARBA" id="ARBA00022555"/>
    </source>
</evidence>
<dbReference type="PANTHER" id="PTHR17224:SF1">
    <property type="entry name" value="PEPTIDYL-TRNA HYDROLASE"/>
    <property type="match status" value="1"/>
</dbReference>
<feature type="non-terminal residue" evidence="6">
    <location>
        <position position="1"/>
    </location>
</feature>
<evidence type="ECO:0000256" key="4">
    <source>
        <dbReference type="ARBA" id="ARBA00022884"/>
    </source>
</evidence>
<dbReference type="Proteomes" id="UP000094455">
    <property type="component" value="Unassembled WGS sequence"/>
</dbReference>
<dbReference type="InterPro" id="IPR036416">
    <property type="entry name" value="Pept_tRNA_hydro_sf"/>
</dbReference>
<dbReference type="PANTHER" id="PTHR17224">
    <property type="entry name" value="PEPTIDYL-TRNA HYDROLASE"/>
    <property type="match status" value="1"/>
</dbReference>
<keyword evidence="4" id="KW-0694">RNA-binding</keyword>
<dbReference type="GeneID" id="30178815"/>
<dbReference type="OrthoDB" id="1711136at2759"/>
<dbReference type="GO" id="GO:0004045">
    <property type="term" value="F:peptidyl-tRNA hydrolase activity"/>
    <property type="evidence" value="ECO:0007669"/>
    <property type="project" value="UniProtKB-EC"/>
</dbReference>
<dbReference type="SUPFAM" id="SSF53178">
    <property type="entry name" value="Peptidyl-tRNA hydrolase-like"/>
    <property type="match status" value="1"/>
</dbReference>
<dbReference type="NCBIfam" id="TIGR00447">
    <property type="entry name" value="pth"/>
    <property type="match status" value="1"/>
</dbReference>
<gene>
    <name evidence="6" type="ORF">PICMEDRAFT_19577</name>
</gene>
<dbReference type="EMBL" id="KV454009">
    <property type="protein sequence ID" value="ODQ44109.1"/>
    <property type="molecule type" value="Genomic_DNA"/>
</dbReference>
<dbReference type="STRING" id="763406.A0A1E3NDB1"/>
<feature type="non-terminal residue" evidence="6">
    <location>
        <position position="190"/>
    </location>
</feature>
<evidence type="ECO:0000313" key="7">
    <source>
        <dbReference type="Proteomes" id="UP000094455"/>
    </source>
</evidence>
<keyword evidence="2" id="KW-0820">tRNA-binding</keyword>
<name>A0A1E3NDB1_9ASCO</name>
<keyword evidence="3" id="KW-0378">Hydrolase</keyword>
<evidence type="ECO:0000256" key="5">
    <source>
        <dbReference type="ARBA" id="ARBA00038063"/>
    </source>
</evidence>
<evidence type="ECO:0000256" key="3">
    <source>
        <dbReference type="ARBA" id="ARBA00022801"/>
    </source>
</evidence>
<dbReference type="EC" id="3.1.1.29" evidence="1"/>
<sequence length="190" mass="21409">LLVLSLGNPKEYDGTRHSVGHYVLEKLVSRYRCQQERVGRFESHVLHHRGPENSCDVWFYRVPGYMNLAGKSVAPFYDAFCRQDPQTPTPVVVLFDELDVELGDVKIRKRNSSHRGHNGLRSIQSSSRIGKEYTGLQLGIGRNYAGDKNTPGVVANYVLSKFSGAEREVLDDEVVGKVQDILEQMCEQGK</sequence>
<proteinExistence type="inferred from homology"/>
<dbReference type="AlphaFoldDB" id="A0A1E3NDB1"/>
<keyword evidence="7" id="KW-1185">Reference proteome</keyword>
<accession>A0A1E3NDB1</accession>
<dbReference type="Gene3D" id="3.40.50.1470">
    <property type="entry name" value="Peptidyl-tRNA hydrolase"/>
    <property type="match status" value="1"/>
</dbReference>
<organism evidence="6 7">
    <name type="scientific">Pichia membranifaciens NRRL Y-2026</name>
    <dbReference type="NCBI Taxonomy" id="763406"/>
    <lineage>
        <taxon>Eukaryota</taxon>
        <taxon>Fungi</taxon>
        <taxon>Dikarya</taxon>
        <taxon>Ascomycota</taxon>
        <taxon>Saccharomycotina</taxon>
        <taxon>Pichiomycetes</taxon>
        <taxon>Pichiales</taxon>
        <taxon>Pichiaceae</taxon>
        <taxon>Pichia</taxon>
    </lineage>
</organism>
<evidence type="ECO:0000256" key="1">
    <source>
        <dbReference type="ARBA" id="ARBA00013260"/>
    </source>
</evidence>
<dbReference type="GO" id="GO:0000049">
    <property type="term" value="F:tRNA binding"/>
    <property type="evidence" value="ECO:0007669"/>
    <property type="project" value="UniProtKB-KW"/>
</dbReference>
<dbReference type="Pfam" id="PF01195">
    <property type="entry name" value="Pept_tRNA_hydro"/>
    <property type="match status" value="1"/>
</dbReference>